<dbReference type="InterPro" id="IPR051094">
    <property type="entry name" value="Diverse_Catalytic_Enzymes"/>
</dbReference>
<evidence type="ECO:0000256" key="2">
    <source>
        <dbReference type="ARBA" id="ARBA00022723"/>
    </source>
</evidence>
<dbReference type="Pfam" id="PF01966">
    <property type="entry name" value="HD"/>
    <property type="match status" value="1"/>
</dbReference>
<dbReference type="InterPro" id="IPR006675">
    <property type="entry name" value="HDIG_dom"/>
</dbReference>
<keyword evidence="2" id="KW-0479">Metal-binding</keyword>
<organism evidence="8 9">
    <name type="scientific">Gordonibacter massiliensis</name>
    <name type="common">ex Traore et al. 2017</name>
    <dbReference type="NCBI Taxonomy" id="1841863"/>
    <lineage>
        <taxon>Bacteria</taxon>
        <taxon>Bacillati</taxon>
        <taxon>Actinomycetota</taxon>
        <taxon>Coriobacteriia</taxon>
        <taxon>Eggerthellales</taxon>
        <taxon>Eggerthellaceae</taxon>
        <taxon>Gordonibacter</taxon>
    </lineage>
</organism>
<dbReference type="InterPro" id="IPR003607">
    <property type="entry name" value="HD/PDEase_dom"/>
</dbReference>
<dbReference type="GO" id="GO:0046872">
    <property type="term" value="F:metal ion binding"/>
    <property type="evidence" value="ECO:0007669"/>
    <property type="project" value="UniProtKB-KW"/>
</dbReference>
<proteinExistence type="predicted"/>
<evidence type="ECO:0000256" key="5">
    <source>
        <dbReference type="ARBA" id="ARBA00023004"/>
    </source>
</evidence>
<dbReference type="EMBL" id="JACMSE010000012">
    <property type="protein sequence ID" value="MBC2890342.1"/>
    <property type="molecule type" value="Genomic_DNA"/>
</dbReference>
<evidence type="ECO:0000313" key="9">
    <source>
        <dbReference type="Proteomes" id="UP000587396"/>
    </source>
</evidence>
<dbReference type="Proteomes" id="UP000587396">
    <property type="component" value="Unassembled WGS sequence"/>
</dbReference>
<dbReference type="InterPro" id="IPR006674">
    <property type="entry name" value="HD_domain"/>
</dbReference>
<keyword evidence="9" id="KW-1185">Reference proteome</keyword>
<evidence type="ECO:0000256" key="6">
    <source>
        <dbReference type="ARBA" id="ARBA00049417"/>
    </source>
</evidence>
<evidence type="ECO:0000259" key="7">
    <source>
        <dbReference type="PROSITE" id="PS51831"/>
    </source>
</evidence>
<accession>A0A842JDK5</accession>
<evidence type="ECO:0000256" key="3">
    <source>
        <dbReference type="ARBA" id="ARBA00022741"/>
    </source>
</evidence>
<dbReference type="GO" id="GO:0008803">
    <property type="term" value="F:bis(5'-nucleosyl)-tetraphosphatase (symmetrical) activity"/>
    <property type="evidence" value="ECO:0007669"/>
    <property type="project" value="UniProtKB-EC"/>
</dbReference>
<dbReference type="SMART" id="SM00471">
    <property type="entry name" value="HDc"/>
    <property type="match status" value="1"/>
</dbReference>
<dbReference type="InterPro" id="IPR005249">
    <property type="entry name" value="YqeK"/>
</dbReference>
<dbReference type="PANTHER" id="PTHR35795">
    <property type="entry name" value="SLR1885 PROTEIN"/>
    <property type="match status" value="1"/>
</dbReference>
<keyword evidence="5" id="KW-0408">Iron</keyword>
<dbReference type="CDD" id="cd00077">
    <property type="entry name" value="HDc"/>
    <property type="match status" value="1"/>
</dbReference>
<comment type="caution">
    <text evidence="8">The sequence shown here is derived from an EMBL/GenBank/DDBJ whole genome shotgun (WGS) entry which is preliminary data.</text>
</comment>
<dbReference type="EC" id="3.6.1.41" evidence="1"/>
<dbReference type="RefSeq" id="WP_185906062.1">
    <property type="nucleotide sequence ID" value="NZ_JACMSE010000012.1"/>
</dbReference>
<dbReference type="NCBIfam" id="TIGR00488">
    <property type="entry name" value="bis(5'-nucleosyl)-tetraphosphatase (symmetrical) YqeK"/>
    <property type="match status" value="1"/>
</dbReference>
<dbReference type="GO" id="GO:0000166">
    <property type="term" value="F:nucleotide binding"/>
    <property type="evidence" value="ECO:0007669"/>
    <property type="project" value="UniProtKB-KW"/>
</dbReference>
<name>A0A842JDK5_9ACTN</name>
<dbReference type="Gene3D" id="1.10.3210.10">
    <property type="entry name" value="Hypothetical protein af1432"/>
    <property type="match status" value="1"/>
</dbReference>
<evidence type="ECO:0000313" key="8">
    <source>
        <dbReference type="EMBL" id="MBC2890342.1"/>
    </source>
</evidence>
<feature type="domain" description="HD" evidence="7">
    <location>
        <begin position="36"/>
        <end position="152"/>
    </location>
</feature>
<dbReference type="AlphaFoldDB" id="A0A842JDK5"/>
<reference evidence="8 9" key="1">
    <citation type="submission" date="2020-08" db="EMBL/GenBank/DDBJ databases">
        <authorList>
            <person name="Liu C."/>
            <person name="Sun Q."/>
        </authorList>
    </citation>
    <scope>NUCLEOTIDE SEQUENCE [LARGE SCALE GENOMIC DNA]</scope>
    <source>
        <strain evidence="8 9">N22</strain>
    </source>
</reference>
<evidence type="ECO:0000256" key="4">
    <source>
        <dbReference type="ARBA" id="ARBA00022801"/>
    </source>
</evidence>
<keyword evidence="4 8" id="KW-0378">Hydrolase</keyword>
<dbReference type="PROSITE" id="PS51831">
    <property type="entry name" value="HD"/>
    <property type="match status" value="1"/>
</dbReference>
<comment type="catalytic activity">
    <reaction evidence="6">
        <text>P(1),P(4)-bis(5'-adenosyl) tetraphosphate + H2O = 2 ADP + 2 H(+)</text>
        <dbReference type="Rhea" id="RHEA:24252"/>
        <dbReference type="ChEBI" id="CHEBI:15377"/>
        <dbReference type="ChEBI" id="CHEBI:15378"/>
        <dbReference type="ChEBI" id="CHEBI:58141"/>
        <dbReference type="ChEBI" id="CHEBI:456216"/>
        <dbReference type="EC" id="3.6.1.41"/>
    </reaction>
</comment>
<dbReference type="SUPFAM" id="SSF109604">
    <property type="entry name" value="HD-domain/PDEase-like"/>
    <property type="match status" value="1"/>
</dbReference>
<keyword evidence="3" id="KW-0547">Nucleotide-binding</keyword>
<dbReference type="PANTHER" id="PTHR35795:SF1">
    <property type="entry name" value="BIS(5'-NUCLEOSYL)-TETRAPHOSPHATASE, SYMMETRICAL"/>
    <property type="match status" value="1"/>
</dbReference>
<dbReference type="NCBIfam" id="TIGR00277">
    <property type="entry name" value="HDIG"/>
    <property type="match status" value="1"/>
</dbReference>
<sequence length="221" mass="24775">MSEEPRTASGGAVDVLSDAFYAAREDDLSRRLRHGRFEHALGVARTAENLARLYGADERKARLAGLLHDWDKSYDDEGIRARVEELGLVVDPYVFEEMPQLLHGPTAAAALAREFPGLPRDVVQAIERHTAGAVGMTDLDMIVYIADALEPGRDYEGLGEIRSLVGRVSLEELYLATFGHVFLNLVQRRKRIHPQTIEIWNHYIARSRDAADDRRKKKGTA</sequence>
<evidence type="ECO:0000256" key="1">
    <source>
        <dbReference type="ARBA" id="ARBA00012506"/>
    </source>
</evidence>
<protein>
    <recommendedName>
        <fullName evidence="1">bis(5'-nucleosyl)-tetraphosphatase (symmetrical)</fullName>
        <ecNumber evidence="1">3.6.1.41</ecNumber>
    </recommendedName>
</protein>
<gene>
    <name evidence="8" type="primary">yqeK</name>
    <name evidence="8" type="ORF">H7313_13470</name>
</gene>